<dbReference type="GO" id="GO:0016757">
    <property type="term" value="F:glycosyltransferase activity"/>
    <property type="evidence" value="ECO:0007669"/>
    <property type="project" value="UniProtKB-KW"/>
</dbReference>
<reference evidence="1 2" key="1">
    <citation type="journal article" date="2020" name="Nat. Commun.">
        <title>Genome of Tripterygium wilfordii and identification of cytochrome P450 involved in triptolide biosynthesis.</title>
        <authorList>
            <person name="Tu L."/>
            <person name="Su P."/>
            <person name="Zhang Z."/>
            <person name="Gao L."/>
            <person name="Wang J."/>
            <person name="Hu T."/>
            <person name="Zhou J."/>
            <person name="Zhang Y."/>
            <person name="Zhao Y."/>
            <person name="Liu Y."/>
            <person name="Song Y."/>
            <person name="Tong Y."/>
            <person name="Lu Y."/>
            <person name="Yang J."/>
            <person name="Xu C."/>
            <person name="Jia M."/>
            <person name="Peters R.J."/>
            <person name="Huang L."/>
            <person name="Gao W."/>
        </authorList>
    </citation>
    <scope>NUCLEOTIDE SEQUENCE [LARGE SCALE GENOMIC DNA]</scope>
    <source>
        <strain evidence="2">cv. XIE 37</strain>
        <tissue evidence="1">Leaf</tissue>
    </source>
</reference>
<protein>
    <submittedName>
        <fullName evidence="1">O-fucosyltransferase family protein</fullName>
    </submittedName>
</protein>
<name>A0A7J7DKB3_TRIWF</name>
<evidence type="ECO:0000313" key="2">
    <source>
        <dbReference type="Proteomes" id="UP000593562"/>
    </source>
</evidence>
<evidence type="ECO:0000313" key="1">
    <source>
        <dbReference type="EMBL" id="KAF5746771.1"/>
    </source>
</evidence>
<gene>
    <name evidence="1" type="ORF">HS088_TW06G00946</name>
</gene>
<dbReference type="AlphaFoldDB" id="A0A7J7DKB3"/>
<accession>A0A7J7DKB3</accession>
<dbReference type="InParanoid" id="A0A7J7DKB3"/>
<dbReference type="Proteomes" id="UP000593562">
    <property type="component" value="Unassembled WGS sequence"/>
</dbReference>
<comment type="caution">
    <text evidence="1">The sequence shown here is derived from an EMBL/GenBank/DDBJ whole genome shotgun (WGS) entry which is preliminary data.</text>
</comment>
<keyword evidence="1" id="KW-0328">Glycosyltransferase</keyword>
<dbReference type="EMBL" id="JAAARO010000006">
    <property type="protein sequence ID" value="KAF5746771.1"/>
    <property type="molecule type" value="Genomic_DNA"/>
</dbReference>
<organism evidence="1 2">
    <name type="scientific">Tripterygium wilfordii</name>
    <name type="common">Thunder God vine</name>
    <dbReference type="NCBI Taxonomy" id="458696"/>
    <lineage>
        <taxon>Eukaryota</taxon>
        <taxon>Viridiplantae</taxon>
        <taxon>Streptophyta</taxon>
        <taxon>Embryophyta</taxon>
        <taxon>Tracheophyta</taxon>
        <taxon>Spermatophyta</taxon>
        <taxon>Magnoliopsida</taxon>
        <taxon>eudicotyledons</taxon>
        <taxon>Gunneridae</taxon>
        <taxon>Pentapetalae</taxon>
        <taxon>rosids</taxon>
        <taxon>fabids</taxon>
        <taxon>Celastrales</taxon>
        <taxon>Celastraceae</taxon>
        <taxon>Tripterygium</taxon>
    </lineage>
</organism>
<keyword evidence="1" id="KW-0808">Transferase</keyword>
<sequence length="101" mass="11137">MKTFFYQICQNQPQRLSLAGLFLILLPVVLPNLFGPLGRASPSLFSEWNAPKPVHLNLLKGAFSRHTVSSPSDINLSSGLLYPIMAGNHVLNHPQLFLVSV</sequence>
<proteinExistence type="predicted"/>
<keyword evidence="2" id="KW-1185">Reference proteome</keyword>